<dbReference type="EMBL" id="JANBPG010001416">
    <property type="protein sequence ID" value="KAJ1890058.1"/>
    <property type="molecule type" value="Genomic_DNA"/>
</dbReference>
<evidence type="ECO:0000313" key="1">
    <source>
        <dbReference type="EMBL" id="KAJ1890058.1"/>
    </source>
</evidence>
<organism evidence="1 2">
    <name type="scientific">Kickxella alabastrina</name>
    <dbReference type="NCBI Taxonomy" id="61397"/>
    <lineage>
        <taxon>Eukaryota</taxon>
        <taxon>Fungi</taxon>
        <taxon>Fungi incertae sedis</taxon>
        <taxon>Zoopagomycota</taxon>
        <taxon>Kickxellomycotina</taxon>
        <taxon>Kickxellomycetes</taxon>
        <taxon>Kickxellales</taxon>
        <taxon>Kickxellaceae</taxon>
        <taxon>Kickxella</taxon>
    </lineage>
</organism>
<dbReference type="Proteomes" id="UP001150581">
    <property type="component" value="Unassembled WGS sequence"/>
</dbReference>
<reference evidence="1" key="1">
    <citation type="submission" date="2022-07" db="EMBL/GenBank/DDBJ databases">
        <title>Phylogenomic reconstructions and comparative analyses of Kickxellomycotina fungi.</title>
        <authorList>
            <person name="Reynolds N.K."/>
            <person name="Stajich J.E."/>
            <person name="Barry K."/>
            <person name="Grigoriev I.V."/>
            <person name="Crous P."/>
            <person name="Smith M.E."/>
        </authorList>
    </citation>
    <scope>NUCLEOTIDE SEQUENCE</scope>
    <source>
        <strain evidence="1">Benny 63K</strain>
    </source>
</reference>
<comment type="caution">
    <text evidence="1">The sequence shown here is derived from an EMBL/GenBank/DDBJ whole genome shotgun (WGS) entry which is preliminary data.</text>
</comment>
<accession>A0ACC1I9K4</accession>
<sequence length="381" mass="41091">MGQTQIAAVAAALQIAKTNLIAVFKRNRSPKFKHVATVKISTFKGHRSGITALTAGWDSRNTLLLSGSDDGTVRLWDARIGKSICAVIGFPIDEDISISGIGFVGDHGLVAACGPSISIYDHRALKVVNQAHSAAMVDIDNGSEIQALSTRGDFAAFVDEDGSLGVCDTSDVAPSVDKFSGNHDALASCVGFHPDRPEIGSGGFDQQVFVWDMAEECVANKVDAGAAMDVEEPVGLGEQRLVNPPFVYSLDYWSVDEAGEGRMLASGHADGSVMCIRNDAVFCWSECHDYSISALQFVRSRPDVLVTVGLDRTIRLWDAESMFFPEVEAAENYRPVRVNRELSPLGVLKDLYAKPDTVATSDVLPHIFTDERGDIVAYAFE</sequence>
<name>A0ACC1I9K4_9FUNG</name>
<proteinExistence type="predicted"/>
<evidence type="ECO:0000313" key="2">
    <source>
        <dbReference type="Proteomes" id="UP001150581"/>
    </source>
</evidence>
<protein>
    <submittedName>
        <fullName evidence="1">Uncharacterized protein</fullName>
    </submittedName>
</protein>
<gene>
    <name evidence="1" type="ORF">LPJ66_007697</name>
</gene>
<keyword evidence="2" id="KW-1185">Reference proteome</keyword>